<dbReference type="Proteomes" id="UP000006315">
    <property type="component" value="Unassembled WGS sequence"/>
</dbReference>
<sequence length="309" mass="36545">MIFSIMNKLIKINSFDKNIYIAEKELYCAFIQQICDTAKEDKVPEVVVYLEKLNQIVQNHKNIVKDSYIKLEKISDLFKGHYKEVKEITSDLPDDWKNHSLSYGYDEIIFIKSKGFDKLYKMDTYHLLVFKVIDNSLYKFNKCYIGFSNKDIEPYTNFSKWMERKIFELEQCKDLNTLTSTFSSIKSLLINIYRVKKIYDLVPDVKSYGLPSSSEVLTSFNKKYNQKKNEIYLINSDFNKITDDLLTLVSTIRKHITLKDEQFKEIFGEGYDIELKETEKKVNNLVHLLQINENDLLNLKNVIMKNEEN</sequence>
<reference evidence="1 2" key="1">
    <citation type="journal article" date="2012" name="Front. Microbiol.">
        <title>Redundancy and modularity in membrane-associated dissimilatory nitrate reduction in Bacillus.</title>
        <authorList>
            <person name="Heylen K."/>
            <person name="Keltjens J."/>
        </authorList>
    </citation>
    <scope>NUCLEOTIDE SEQUENCE [LARGE SCALE GENOMIC DNA]</scope>
    <source>
        <strain evidence="1 2">LMG 9581</strain>
    </source>
</reference>
<dbReference type="PATRIC" id="fig|1131731.3.peg.289"/>
<dbReference type="AlphaFoldDB" id="K6DCZ0"/>
<name>K6DCZ0_SCHAZ</name>
<evidence type="ECO:0000313" key="2">
    <source>
        <dbReference type="Proteomes" id="UP000006315"/>
    </source>
</evidence>
<protein>
    <submittedName>
        <fullName evidence="1">Uncharacterized protein</fullName>
    </submittedName>
</protein>
<comment type="caution">
    <text evidence="1">The sequence shown here is derived from an EMBL/GenBank/DDBJ whole genome shotgun (WGS) entry which is preliminary data.</text>
</comment>
<keyword evidence="2" id="KW-1185">Reference proteome</keyword>
<proteinExistence type="predicted"/>
<accession>K6DCZ0</accession>
<organism evidence="1 2">
    <name type="scientific">Schinkia azotoformans LMG 9581</name>
    <dbReference type="NCBI Taxonomy" id="1131731"/>
    <lineage>
        <taxon>Bacteria</taxon>
        <taxon>Bacillati</taxon>
        <taxon>Bacillota</taxon>
        <taxon>Bacilli</taxon>
        <taxon>Bacillales</taxon>
        <taxon>Bacillaceae</taxon>
        <taxon>Calidifontibacillus/Schinkia group</taxon>
        <taxon>Schinkia</taxon>
    </lineage>
</organism>
<dbReference type="RefSeq" id="WP_003329393.1">
    <property type="nucleotide sequence ID" value="NZ_AJLR01000010.1"/>
</dbReference>
<evidence type="ECO:0000313" key="1">
    <source>
        <dbReference type="EMBL" id="EKN70407.1"/>
    </source>
</evidence>
<dbReference type="EMBL" id="AJLR01000010">
    <property type="protein sequence ID" value="EKN70407.1"/>
    <property type="molecule type" value="Genomic_DNA"/>
</dbReference>
<gene>
    <name evidence="1" type="ORF">BAZO_01377</name>
</gene>